<dbReference type="InterPro" id="IPR009008">
    <property type="entry name" value="Val/Leu/Ile-tRNA-synth_edit"/>
</dbReference>
<dbReference type="InterPro" id="IPR015413">
    <property type="entry name" value="Methionyl/Leucyl_tRNA_Synth"/>
</dbReference>
<feature type="domain" description="Aminoacyl-tRNA synthetase class Ia" evidence="11">
    <location>
        <begin position="430"/>
        <end position="605"/>
    </location>
</feature>
<dbReference type="Proteomes" id="UP000033731">
    <property type="component" value="Unassembled WGS sequence"/>
</dbReference>
<dbReference type="InterPro" id="IPR014729">
    <property type="entry name" value="Rossmann-like_a/b/a_fold"/>
</dbReference>
<dbReference type="Gene3D" id="3.40.50.620">
    <property type="entry name" value="HUPs"/>
    <property type="match status" value="2"/>
</dbReference>
<dbReference type="InterPro" id="IPR002300">
    <property type="entry name" value="aa-tRNA-synth_Ia"/>
</dbReference>
<dbReference type="Gene3D" id="2.20.28.290">
    <property type="match status" value="1"/>
</dbReference>
<name>A0A0F4VNB1_9HYPH</name>
<keyword evidence="7 9" id="KW-0030">Aminoacyl-tRNA synthetase</keyword>
<dbReference type="Gene3D" id="3.10.20.590">
    <property type="match status" value="1"/>
</dbReference>
<dbReference type="HAMAP" id="MF_00049_B">
    <property type="entry name" value="Leu_tRNA_synth_B"/>
    <property type="match status" value="1"/>
</dbReference>
<evidence type="ECO:0000313" key="15">
    <source>
        <dbReference type="EMBL" id="KJZ82147.1"/>
    </source>
</evidence>
<comment type="catalytic activity">
    <reaction evidence="8 9">
        <text>tRNA(Leu) + L-leucine + ATP = L-leucyl-tRNA(Leu) + AMP + diphosphate</text>
        <dbReference type="Rhea" id="RHEA:11688"/>
        <dbReference type="Rhea" id="RHEA-COMP:9613"/>
        <dbReference type="Rhea" id="RHEA-COMP:9622"/>
        <dbReference type="ChEBI" id="CHEBI:30616"/>
        <dbReference type="ChEBI" id="CHEBI:33019"/>
        <dbReference type="ChEBI" id="CHEBI:57427"/>
        <dbReference type="ChEBI" id="CHEBI:78442"/>
        <dbReference type="ChEBI" id="CHEBI:78494"/>
        <dbReference type="ChEBI" id="CHEBI:456215"/>
        <dbReference type="EC" id="6.1.1.4"/>
    </reaction>
</comment>
<organism evidence="15 16">
    <name type="scientific">Candidatus Liberibacter solanacearum</name>
    <dbReference type="NCBI Taxonomy" id="556287"/>
    <lineage>
        <taxon>Bacteria</taxon>
        <taxon>Pseudomonadati</taxon>
        <taxon>Pseudomonadota</taxon>
        <taxon>Alphaproteobacteria</taxon>
        <taxon>Hyphomicrobiales</taxon>
        <taxon>Rhizobiaceae</taxon>
        <taxon>Liberibacter</taxon>
    </lineage>
</organism>
<dbReference type="PATRIC" id="fig|556287.9.peg.909"/>
<reference evidence="15 16" key="1">
    <citation type="journal article" date="2015" name="Phytopathology">
        <title>Genomes of Candidatus Liberibacter solanacearum haplotype A from New Zealand and the USA suggest significant genome plasticity in the species.</title>
        <authorList>
            <person name="Thompson S.M."/>
            <person name="Johnson C.P."/>
            <person name="Lu A.Y."/>
            <person name="Frampton R.A."/>
            <person name="Sullivan K.L."/>
            <person name="Fiers M.W."/>
            <person name="Crowhurst R.N."/>
            <person name="Pitman A.R."/>
            <person name="Scott I."/>
            <person name="Gudmestad N.C."/>
            <person name="Smith G.R."/>
        </authorList>
    </citation>
    <scope>NUCLEOTIDE SEQUENCE [LARGE SCALE GENOMIC DNA]</scope>
    <source>
        <strain evidence="15 16">LsoNZ1</strain>
    </source>
</reference>
<dbReference type="GO" id="GO:0002161">
    <property type="term" value="F:aminoacyl-tRNA deacylase activity"/>
    <property type="evidence" value="ECO:0007669"/>
    <property type="project" value="InterPro"/>
</dbReference>
<evidence type="ECO:0000256" key="2">
    <source>
        <dbReference type="ARBA" id="ARBA00022490"/>
    </source>
</evidence>
<dbReference type="CDD" id="cd07958">
    <property type="entry name" value="Anticodon_Ia_Leu_BEm"/>
    <property type="match status" value="1"/>
</dbReference>
<keyword evidence="16" id="KW-1185">Reference proteome</keyword>
<feature type="binding site" evidence="9">
    <location>
        <position position="634"/>
    </location>
    <ligand>
        <name>ATP</name>
        <dbReference type="ChEBI" id="CHEBI:30616"/>
    </ligand>
</feature>
<dbReference type="Pfam" id="PF09334">
    <property type="entry name" value="tRNA-synt_1g"/>
    <property type="match status" value="1"/>
</dbReference>
<accession>A0A0F4VNB1</accession>
<keyword evidence="5 9" id="KW-0067">ATP-binding</keyword>
<keyword evidence="2 9" id="KW-0963">Cytoplasm</keyword>
<dbReference type="PROSITE" id="PS00178">
    <property type="entry name" value="AA_TRNA_LIGASE_I"/>
    <property type="match status" value="1"/>
</dbReference>
<dbReference type="CDD" id="cd00812">
    <property type="entry name" value="LeuRS_core"/>
    <property type="match status" value="1"/>
</dbReference>
<dbReference type="PANTHER" id="PTHR43740:SF2">
    <property type="entry name" value="LEUCINE--TRNA LIGASE, MITOCHONDRIAL"/>
    <property type="match status" value="1"/>
</dbReference>
<dbReference type="InterPro" id="IPR001412">
    <property type="entry name" value="aa-tRNA-synth_I_CS"/>
</dbReference>
<dbReference type="InterPro" id="IPR013155">
    <property type="entry name" value="M/V/L/I-tRNA-synth_anticd-bd"/>
</dbReference>
<sequence length="874" mass="100889">MEKKKYNPQETDLKWQKVWNETSIFKSSDQKNIKKYFVLEMFPYPSGNIHMGHLRNYVIGDVIARFMMAHGYSVLHPMGWDAFGMPAENAARENGIHPKKWTYDNIKVMRKQLKSIGLSIDWSKEFATCDDDYYHGQQLLFLDFMKNNLVVRKTSQVNWDPVDQTVLANEQVINGRGWRSDALVEQRNLPQWFFKISDFSQELLDSIDTLSEWPEKVKIMQKNWIGRSEGVEIRWEIVPNTIDHTKEIVVYTTRPETIFGASFIAIAIDHPIVQNLSSNREDIKKFCIKESQRGTSLSELNKTTKEGIDTGIRVKHPLNFDLEIPVYIANFVFMNYGTGAIFGCPFADQRDMDFASKYNLPVLPIIKQNNANSKATLKEEKAYLDSGIMINSSFLNGMTSAEAFEAIIVYLEKKMLLGSPVAKRKIHFRLRDWGISRQRYWGCPIPIIHCKKCGIVEVPKEDLPIKLPEDVNFNLPGNPLDNHPTWKKVFCTQCGSEALRETDTMDTFVDSSWYYMRYMDPHAKVPTNKELIDYWLPVDQYIGGIEHAILHLLYARFFSHAMKKIGHTKIQEPFKRLFTQGMVTHETYYQLDGVKKRYLKPEEIALKTIDGKVCAFRISDNSKVIIGFLEKMSKSKKNVIDPYKIIQYYGADTARLFVLSDSPPDRDIVWSNTGVDSTHRFIQQIWRLIDNAKTELHKISIKASKQENIFLIDQSTKIFKRAEENYKRLSFNKVVANIHELVNIINTPLIQIAQGDSSEDLKFTIRDILEKLIIVISPMTPHFAEECWQLLGNTGLVAQKKWPKFNNLLTVDENIIIPIQVNGKKRAYITVPIDSDDDFIKKTALSLNTIKNTLQGKTPKKIIIVSKRIVNIVV</sequence>
<feature type="short sequence motif" description="'KMSKS' region" evidence="9">
    <location>
        <begin position="631"/>
        <end position="635"/>
    </location>
</feature>
<proteinExistence type="inferred from homology"/>
<evidence type="ECO:0000256" key="1">
    <source>
        <dbReference type="ARBA" id="ARBA00005594"/>
    </source>
</evidence>
<dbReference type="GO" id="GO:0006429">
    <property type="term" value="P:leucyl-tRNA aminoacylation"/>
    <property type="evidence" value="ECO:0007669"/>
    <property type="project" value="UniProtKB-UniRule"/>
</dbReference>
<dbReference type="PRINTS" id="PR00985">
    <property type="entry name" value="TRNASYNTHLEU"/>
</dbReference>
<gene>
    <name evidence="9" type="primary">leuS</name>
    <name evidence="15" type="ORF">DJ66_0882</name>
</gene>
<evidence type="ECO:0000259" key="12">
    <source>
        <dbReference type="Pfam" id="PF08264"/>
    </source>
</evidence>
<comment type="caution">
    <text evidence="15">The sequence shown here is derived from an EMBL/GenBank/DDBJ whole genome shotgun (WGS) entry which is preliminary data.</text>
</comment>
<dbReference type="FunFam" id="3.40.50.620:FF:000056">
    <property type="entry name" value="Leucine--tRNA ligase"/>
    <property type="match status" value="1"/>
</dbReference>
<dbReference type="SUPFAM" id="SSF52374">
    <property type="entry name" value="Nucleotidylyl transferase"/>
    <property type="match status" value="1"/>
</dbReference>
<evidence type="ECO:0000259" key="14">
    <source>
        <dbReference type="Pfam" id="PF13603"/>
    </source>
</evidence>
<comment type="subcellular location">
    <subcellularLocation>
        <location evidence="9">Cytoplasm</location>
    </subcellularLocation>
</comment>
<dbReference type="FunFam" id="3.40.50.620:FF:000003">
    <property type="entry name" value="Leucine--tRNA ligase"/>
    <property type="match status" value="1"/>
</dbReference>
<feature type="short sequence motif" description="'HIGH' region" evidence="9">
    <location>
        <begin position="43"/>
        <end position="53"/>
    </location>
</feature>
<dbReference type="InterPro" id="IPR009080">
    <property type="entry name" value="tRNAsynth_Ia_anticodon-bd"/>
</dbReference>
<dbReference type="EC" id="6.1.1.4" evidence="9"/>
<feature type="domain" description="Aminoacyl-tRNA synthetase class Ia" evidence="11">
    <location>
        <begin position="631"/>
        <end position="670"/>
    </location>
</feature>
<dbReference type="InterPro" id="IPR002302">
    <property type="entry name" value="Leu-tRNA-ligase"/>
</dbReference>
<evidence type="ECO:0000313" key="16">
    <source>
        <dbReference type="Proteomes" id="UP000033731"/>
    </source>
</evidence>
<evidence type="ECO:0000259" key="11">
    <source>
        <dbReference type="Pfam" id="PF00133"/>
    </source>
</evidence>
<dbReference type="SUPFAM" id="SSF47323">
    <property type="entry name" value="Anticodon-binding domain of a subclass of class I aminoacyl-tRNA synthetases"/>
    <property type="match status" value="1"/>
</dbReference>
<dbReference type="FunFam" id="1.10.730.10:FF:000002">
    <property type="entry name" value="Leucine--tRNA ligase"/>
    <property type="match status" value="1"/>
</dbReference>
<dbReference type="SUPFAM" id="SSF50677">
    <property type="entry name" value="ValRS/IleRS/LeuRS editing domain"/>
    <property type="match status" value="1"/>
</dbReference>
<dbReference type="PANTHER" id="PTHR43740">
    <property type="entry name" value="LEUCYL-TRNA SYNTHETASE"/>
    <property type="match status" value="1"/>
</dbReference>
<dbReference type="GO" id="GO:0005524">
    <property type="term" value="F:ATP binding"/>
    <property type="evidence" value="ECO:0007669"/>
    <property type="project" value="UniProtKB-UniRule"/>
</dbReference>
<protein>
    <recommendedName>
        <fullName evidence="9">Leucine--tRNA ligase</fullName>
        <ecNumber evidence="9">6.1.1.4</ecNumber>
    </recommendedName>
    <alternativeName>
        <fullName evidence="9">Leucyl-tRNA synthetase</fullName>
        <shortName evidence="9">LeuRS</shortName>
    </alternativeName>
</protein>
<evidence type="ECO:0000256" key="7">
    <source>
        <dbReference type="ARBA" id="ARBA00023146"/>
    </source>
</evidence>
<dbReference type="GO" id="GO:0005829">
    <property type="term" value="C:cytosol"/>
    <property type="evidence" value="ECO:0007669"/>
    <property type="project" value="TreeGrafter"/>
</dbReference>
<dbReference type="NCBIfam" id="TIGR00396">
    <property type="entry name" value="leuS_bact"/>
    <property type="match status" value="1"/>
</dbReference>
<evidence type="ECO:0000256" key="6">
    <source>
        <dbReference type="ARBA" id="ARBA00022917"/>
    </source>
</evidence>
<dbReference type="AlphaFoldDB" id="A0A0F4VNB1"/>
<evidence type="ECO:0000256" key="8">
    <source>
        <dbReference type="ARBA" id="ARBA00047469"/>
    </source>
</evidence>
<dbReference type="Gene3D" id="3.90.740.10">
    <property type="entry name" value="Valyl/Leucyl/Isoleucyl-tRNA synthetase, editing domain"/>
    <property type="match status" value="1"/>
</dbReference>
<evidence type="ECO:0000256" key="10">
    <source>
        <dbReference type="RuleBase" id="RU363035"/>
    </source>
</evidence>
<evidence type="ECO:0000256" key="9">
    <source>
        <dbReference type="HAMAP-Rule" id="MF_00049"/>
    </source>
</evidence>
<feature type="domain" description="Leucyl-tRNA synthetase editing" evidence="14">
    <location>
        <begin position="222"/>
        <end position="411"/>
    </location>
</feature>
<feature type="domain" description="Methionyl/Valyl/Leucyl/Isoleucyl-tRNA synthetase anticodon-binding" evidence="12">
    <location>
        <begin position="716"/>
        <end position="836"/>
    </location>
</feature>
<evidence type="ECO:0000256" key="4">
    <source>
        <dbReference type="ARBA" id="ARBA00022741"/>
    </source>
</evidence>
<evidence type="ECO:0000256" key="5">
    <source>
        <dbReference type="ARBA" id="ARBA00022840"/>
    </source>
</evidence>
<dbReference type="InterPro" id="IPR025709">
    <property type="entry name" value="Leu_tRNA-synth_edit"/>
</dbReference>
<dbReference type="Pfam" id="PF08264">
    <property type="entry name" value="Anticodon_1"/>
    <property type="match status" value="1"/>
</dbReference>
<dbReference type="EMBL" id="JMTK01000002">
    <property type="protein sequence ID" value="KJZ82147.1"/>
    <property type="molecule type" value="Genomic_DNA"/>
</dbReference>
<evidence type="ECO:0000259" key="13">
    <source>
        <dbReference type="Pfam" id="PF09334"/>
    </source>
</evidence>
<dbReference type="Pfam" id="PF00133">
    <property type="entry name" value="tRNA-synt_1"/>
    <property type="match status" value="2"/>
</dbReference>
<feature type="domain" description="Methionyl/Leucyl tRNA synthetase" evidence="13">
    <location>
        <begin position="41"/>
        <end position="172"/>
    </location>
</feature>
<dbReference type="Gene3D" id="1.10.730.10">
    <property type="entry name" value="Isoleucyl-tRNA Synthetase, Domain 1"/>
    <property type="match status" value="1"/>
</dbReference>
<keyword evidence="6 9" id="KW-0648">Protein biosynthesis</keyword>
<dbReference type="RefSeq" id="WP_045960850.1">
    <property type="nucleotide sequence ID" value="NZ_JMTK01000002.1"/>
</dbReference>
<dbReference type="Pfam" id="PF13603">
    <property type="entry name" value="tRNA-synt_1_2"/>
    <property type="match status" value="1"/>
</dbReference>
<keyword evidence="4 9" id="KW-0547">Nucleotide-binding</keyword>
<comment type="similarity">
    <text evidence="1 9 10">Belongs to the class-I aminoacyl-tRNA synthetase family.</text>
</comment>
<keyword evidence="3 9" id="KW-0436">Ligase</keyword>
<dbReference type="GO" id="GO:0004823">
    <property type="term" value="F:leucine-tRNA ligase activity"/>
    <property type="evidence" value="ECO:0007669"/>
    <property type="project" value="UniProtKB-UniRule"/>
</dbReference>
<evidence type="ECO:0000256" key="3">
    <source>
        <dbReference type="ARBA" id="ARBA00022598"/>
    </source>
</evidence>